<dbReference type="AlphaFoldDB" id="A0A2S9JKK3"/>
<keyword evidence="3" id="KW-1185">Reference proteome</keyword>
<dbReference type="OrthoDB" id="8449218at2"/>
<evidence type="ECO:0000256" key="1">
    <source>
        <dbReference type="SAM" id="Phobius"/>
    </source>
</evidence>
<dbReference type="EMBL" id="PVBT01000003">
    <property type="protein sequence ID" value="PRD53620.1"/>
    <property type="molecule type" value="Genomic_DNA"/>
</dbReference>
<evidence type="ECO:0000313" key="3">
    <source>
        <dbReference type="Proteomes" id="UP000238563"/>
    </source>
</evidence>
<gene>
    <name evidence="2" type="ORF">C5750_12830</name>
</gene>
<reference evidence="2 3" key="1">
    <citation type="submission" date="2018-02" db="EMBL/GenBank/DDBJ databases">
        <title>The draft genome of Phyllobacterium myrsinacearum DSM5892.</title>
        <authorList>
            <person name="Li L."/>
            <person name="Liu L."/>
            <person name="Zhang X."/>
            <person name="Wang T."/>
        </authorList>
    </citation>
    <scope>NUCLEOTIDE SEQUENCE [LARGE SCALE GENOMIC DNA]</scope>
    <source>
        <strain evidence="2 3">DSM 5892</strain>
    </source>
</reference>
<proteinExistence type="predicted"/>
<sequence>MAANDKERQTVTESARILERVNHESNAGSGTVIDRAVARTKGHFTARDADAGDPIEIWGTRIGRFLGLLVLLAMFIWLISSVTGKS</sequence>
<evidence type="ECO:0000313" key="2">
    <source>
        <dbReference type="EMBL" id="PRD53620.1"/>
    </source>
</evidence>
<protein>
    <submittedName>
        <fullName evidence="2">Uncharacterized protein</fullName>
    </submittedName>
</protein>
<comment type="caution">
    <text evidence="2">The sequence shown here is derived from an EMBL/GenBank/DDBJ whole genome shotgun (WGS) entry which is preliminary data.</text>
</comment>
<keyword evidence="1" id="KW-0812">Transmembrane</keyword>
<feature type="transmembrane region" description="Helical" evidence="1">
    <location>
        <begin position="65"/>
        <end position="83"/>
    </location>
</feature>
<keyword evidence="1" id="KW-1133">Transmembrane helix</keyword>
<accession>A0A2S9JKK3</accession>
<dbReference type="Proteomes" id="UP000238563">
    <property type="component" value="Unassembled WGS sequence"/>
</dbReference>
<dbReference type="RefSeq" id="WP_105734622.1">
    <property type="nucleotide sequence ID" value="NZ_PVBT01000003.1"/>
</dbReference>
<name>A0A2S9JKK3_9HYPH</name>
<keyword evidence="1" id="KW-0472">Membrane</keyword>
<organism evidence="2 3">
    <name type="scientific">Phyllobacterium myrsinacearum</name>
    <dbReference type="NCBI Taxonomy" id="28101"/>
    <lineage>
        <taxon>Bacteria</taxon>
        <taxon>Pseudomonadati</taxon>
        <taxon>Pseudomonadota</taxon>
        <taxon>Alphaproteobacteria</taxon>
        <taxon>Hyphomicrobiales</taxon>
        <taxon>Phyllobacteriaceae</taxon>
        <taxon>Phyllobacterium</taxon>
    </lineage>
</organism>